<comment type="caution">
    <text evidence="1">The sequence shown here is derived from an EMBL/GenBank/DDBJ whole genome shotgun (WGS) entry which is preliminary data.</text>
</comment>
<sequence>MRTILIGITGASSSGKSTLACLLQKILPSTEIIHEDDFFKQEKDVPFDPIREDRDWDCPDAIDIDAMKQTLRVLSDPTKYSNNPKAVVKKTDKGYYDYGMTSTEPPKNDANFKNNEDIISNLKDIVNKRLLNSDHEQFRIFLLDGFLVLPDIELLNMFAFTLFFKTNYQSLKGRRQIRLYTVEGNVWLDPPGYFDKFVWPGYYTYHKDLFVNGEDESYVKDTGGILKKEIMKKYNVYEFDNNDDCDADNLIKNVLTLVINKLF</sequence>
<dbReference type="Proteomes" id="UP000697127">
    <property type="component" value="Unassembled WGS sequence"/>
</dbReference>
<dbReference type="InterPro" id="IPR027417">
    <property type="entry name" value="P-loop_NTPase"/>
</dbReference>
<reference evidence="1" key="1">
    <citation type="submission" date="2020-11" db="EMBL/GenBank/DDBJ databases">
        <title>Kefir isolates.</title>
        <authorList>
            <person name="Marcisauskas S."/>
            <person name="Kim Y."/>
            <person name="Blasche S."/>
        </authorList>
    </citation>
    <scope>NUCLEOTIDE SEQUENCE</scope>
    <source>
        <strain evidence="1">Olga-1</strain>
    </source>
</reference>
<keyword evidence="2" id="KW-1185">Reference proteome</keyword>
<evidence type="ECO:0000313" key="2">
    <source>
        <dbReference type="Proteomes" id="UP000697127"/>
    </source>
</evidence>
<gene>
    <name evidence="1" type="primary">NRK1</name>
    <name evidence="1" type="ORF">C6P40_004655</name>
</gene>
<dbReference type="AlphaFoldDB" id="A0A9P6WMD9"/>
<proteinExistence type="predicted"/>
<evidence type="ECO:0000313" key="1">
    <source>
        <dbReference type="EMBL" id="KAG0689665.1"/>
    </source>
</evidence>
<dbReference type="EMBL" id="PUHW01000067">
    <property type="protein sequence ID" value="KAG0689665.1"/>
    <property type="molecule type" value="Genomic_DNA"/>
</dbReference>
<keyword evidence="1" id="KW-0808">Transferase</keyword>
<dbReference type="GO" id="GO:0016301">
    <property type="term" value="F:kinase activity"/>
    <property type="evidence" value="ECO:0007669"/>
    <property type="project" value="UniProtKB-KW"/>
</dbReference>
<protein>
    <submittedName>
        <fullName evidence="1">Ribosylnicotinamide kinase</fullName>
    </submittedName>
</protein>
<keyword evidence="1" id="KW-0418">Kinase</keyword>
<dbReference type="PANTHER" id="PTHR10285">
    <property type="entry name" value="URIDINE KINASE"/>
    <property type="match status" value="1"/>
</dbReference>
<name>A0A9P6WMD9_9ASCO</name>
<accession>A0A9P6WMD9</accession>
<organism evidence="1 2">
    <name type="scientific">Pichia californica</name>
    <dbReference type="NCBI Taxonomy" id="460514"/>
    <lineage>
        <taxon>Eukaryota</taxon>
        <taxon>Fungi</taxon>
        <taxon>Dikarya</taxon>
        <taxon>Ascomycota</taxon>
        <taxon>Saccharomycotina</taxon>
        <taxon>Pichiomycetes</taxon>
        <taxon>Pichiales</taxon>
        <taxon>Pichiaceae</taxon>
        <taxon>Pichia</taxon>
    </lineage>
</organism>
<dbReference type="Gene3D" id="3.40.50.300">
    <property type="entry name" value="P-loop containing nucleotide triphosphate hydrolases"/>
    <property type="match status" value="1"/>
</dbReference>
<dbReference type="SUPFAM" id="SSF52540">
    <property type="entry name" value="P-loop containing nucleoside triphosphate hydrolases"/>
    <property type="match status" value="1"/>
</dbReference>